<keyword evidence="2" id="KW-0805">Transcription regulation</keyword>
<organism evidence="8 9">
    <name type="scientific">Kribbella pittospori</name>
    <dbReference type="NCBI Taxonomy" id="722689"/>
    <lineage>
        <taxon>Bacteria</taxon>
        <taxon>Bacillati</taxon>
        <taxon>Actinomycetota</taxon>
        <taxon>Actinomycetes</taxon>
        <taxon>Propionibacteriales</taxon>
        <taxon>Kribbellaceae</taxon>
        <taxon>Kribbella</taxon>
    </lineage>
</organism>
<reference evidence="8 9" key="1">
    <citation type="submission" date="2019-02" db="EMBL/GenBank/DDBJ databases">
        <title>Kribbella capetownensis sp. nov. and Kribbella speibonae sp. nov., isolated from soil.</title>
        <authorList>
            <person name="Curtis S.M."/>
            <person name="Norton I."/>
            <person name="Everest G.J."/>
            <person name="Meyers P.R."/>
        </authorList>
    </citation>
    <scope>NUCLEOTIDE SEQUENCE [LARGE SCALE GENOMIC DNA]</scope>
    <source>
        <strain evidence="8 9">NRRL B-24813</strain>
    </source>
</reference>
<evidence type="ECO:0000313" key="8">
    <source>
        <dbReference type="EMBL" id="TCC65654.1"/>
    </source>
</evidence>
<dbReference type="GO" id="GO:0006352">
    <property type="term" value="P:DNA-templated transcription initiation"/>
    <property type="evidence" value="ECO:0007669"/>
    <property type="project" value="InterPro"/>
</dbReference>
<feature type="region of interest" description="Disordered" evidence="5">
    <location>
        <begin position="1"/>
        <end position="23"/>
    </location>
</feature>
<evidence type="ECO:0000256" key="5">
    <source>
        <dbReference type="SAM" id="MobiDB-lite"/>
    </source>
</evidence>
<dbReference type="EMBL" id="SJKB01000001">
    <property type="protein sequence ID" value="TCC65654.1"/>
    <property type="molecule type" value="Genomic_DNA"/>
</dbReference>
<dbReference type="InterPro" id="IPR013324">
    <property type="entry name" value="RNA_pol_sigma_r3/r4-like"/>
</dbReference>
<dbReference type="NCBIfam" id="TIGR02937">
    <property type="entry name" value="sigma70-ECF"/>
    <property type="match status" value="1"/>
</dbReference>
<dbReference type="InterPro" id="IPR007627">
    <property type="entry name" value="RNA_pol_sigma70_r2"/>
</dbReference>
<dbReference type="InterPro" id="IPR014284">
    <property type="entry name" value="RNA_pol_sigma-70_dom"/>
</dbReference>
<evidence type="ECO:0000256" key="2">
    <source>
        <dbReference type="ARBA" id="ARBA00023015"/>
    </source>
</evidence>
<dbReference type="InterPro" id="IPR013249">
    <property type="entry name" value="RNA_pol_sigma70_r4_t2"/>
</dbReference>
<comment type="similarity">
    <text evidence="1">Belongs to the sigma-70 factor family. ECF subfamily.</text>
</comment>
<dbReference type="RefSeq" id="WP_131350225.1">
    <property type="nucleotide sequence ID" value="NZ_SJKB01000001.1"/>
</dbReference>
<keyword evidence="4" id="KW-0804">Transcription</keyword>
<dbReference type="Proteomes" id="UP000291144">
    <property type="component" value="Unassembled WGS sequence"/>
</dbReference>
<dbReference type="AlphaFoldDB" id="A0A4R0L0N0"/>
<gene>
    <name evidence="8" type="ORF">E0H73_01575</name>
</gene>
<name>A0A4R0L0N0_9ACTN</name>
<dbReference type="GO" id="GO:0016987">
    <property type="term" value="F:sigma factor activity"/>
    <property type="evidence" value="ECO:0007669"/>
    <property type="project" value="UniProtKB-KW"/>
</dbReference>
<dbReference type="InterPro" id="IPR013325">
    <property type="entry name" value="RNA_pol_sigma_r2"/>
</dbReference>
<dbReference type="InterPro" id="IPR039425">
    <property type="entry name" value="RNA_pol_sigma-70-like"/>
</dbReference>
<dbReference type="Pfam" id="PF08281">
    <property type="entry name" value="Sigma70_r4_2"/>
    <property type="match status" value="1"/>
</dbReference>
<evidence type="ECO:0000259" key="7">
    <source>
        <dbReference type="Pfam" id="PF08281"/>
    </source>
</evidence>
<dbReference type="GO" id="GO:0003677">
    <property type="term" value="F:DNA binding"/>
    <property type="evidence" value="ECO:0007669"/>
    <property type="project" value="InterPro"/>
</dbReference>
<accession>A0A4R0L0N0</accession>
<keyword evidence="3" id="KW-0731">Sigma factor</keyword>
<dbReference type="SUPFAM" id="SSF88946">
    <property type="entry name" value="Sigma2 domain of RNA polymerase sigma factors"/>
    <property type="match status" value="1"/>
</dbReference>
<sequence length="211" mass="23467">MNRIQTAAFSRERLPPEPGPPPEAALRTDAQLVSSSQEDFALLFDRYAAAIHRYVARRLGTTEAEDLVGQTFLVAFERRHSYHESSAGALPWLYGIATNLIHRRRRDEVRQYRAYSRSDPGGSFDGADLLAAEVAARVDAQSASRALAGVLAGLRQADRDILLLFAWEDLSYPEIADALDIPIGTVRSRLHRARRALRAALGPDFQENPDE</sequence>
<evidence type="ECO:0000256" key="3">
    <source>
        <dbReference type="ARBA" id="ARBA00023082"/>
    </source>
</evidence>
<dbReference type="SUPFAM" id="SSF88659">
    <property type="entry name" value="Sigma3 and sigma4 domains of RNA polymerase sigma factors"/>
    <property type="match status" value="1"/>
</dbReference>
<dbReference type="OrthoDB" id="5518337at2"/>
<dbReference type="PANTHER" id="PTHR43133:SF25">
    <property type="entry name" value="RNA POLYMERASE SIGMA FACTOR RFAY-RELATED"/>
    <property type="match status" value="1"/>
</dbReference>
<comment type="caution">
    <text evidence="8">The sequence shown here is derived from an EMBL/GenBank/DDBJ whole genome shotgun (WGS) entry which is preliminary data.</text>
</comment>
<protein>
    <submittedName>
        <fullName evidence="8">RNA polymerase sigma factor</fullName>
    </submittedName>
</protein>
<proteinExistence type="inferred from homology"/>
<feature type="domain" description="RNA polymerase sigma-70 region 2" evidence="6">
    <location>
        <begin position="43"/>
        <end position="110"/>
    </location>
</feature>
<dbReference type="InterPro" id="IPR036388">
    <property type="entry name" value="WH-like_DNA-bd_sf"/>
</dbReference>
<dbReference type="Pfam" id="PF04542">
    <property type="entry name" value="Sigma70_r2"/>
    <property type="match status" value="1"/>
</dbReference>
<dbReference type="PANTHER" id="PTHR43133">
    <property type="entry name" value="RNA POLYMERASE ECF-TYPE SIGMA FACTO"/>
    <property type="match status" value="1"/>
</dbReference>
<evidence type="ECO:0000313" key="9">
    <source>
        <dbReference type="Proteomes" id="UP000291144"/>
    </source>
</evidence>
<evidence type="ECO:0000256" key="4">
    <source>
        <dbReference type="ARBA" id="ARBA00023163"/>
    </source>
</evidence>
<evidence type="ECO:0000259" key="6">
    <source>
        <dbReference type="Pfam" id="PF04542"/>
    </source>
</evidence>
<feature type="domain" description="RNA polymerase sigma factor 70 region 4 type 2" evidence="7">
    <location>
        <begin position="146"/>
        <end position="197"/>
    </location>
</feature>
<keyword evidence="9" id="KW-1185">Reference proteome</keyword>
<dbReference type="Gene3D" id="1.10.1740.10">
    <property type="match status" value="1"/>
</dbReference>
<dbReference type="Gene3D" id="1.10.10.10">
    <property type="entry name" value="Winged helix-like DNA-binding domain superfamily/Winged helix DNA-binding domain"/>
    <property type="match status" value="1"/>
</dbReference>
<evidence type="ECO:0000256" key="1">
    <source>
        <dbReference type="ARBA" id="ARBA00010641"/>
    </source>
</evidence>